<reference evidence="3" key="1">
    <citation type="submission" date="2023-07" db="EMBL/GenBank/DDBJ databases">
        <title>Cedecea davisae an AmpC producer and its therapeutic implications.</title>
        <authorList>
            <person name="Notter J."/>
        </authorList>
    </citation>
    <scope>NUCLEOTIDE SEQUENCE [LARGE SCALE GENOMIC DNA]</scope>
    <source>
        <strain evidence="3">1</strain>
    </source>
</reference>
<dbReference type="EMBL" id="JAGRYU010000012">
    <property type="protein sequence ID" value="MBU4682128.1"/>
    <property type="molecule type" value="Genomic_DNA"/>
</dbReference>
<feature type="domain" description="Inosine/uridine-preferring nucleoside hydrolase" evidence="1">
    <location>
        <begin position="7"/>
        <end position="318"/>
    </location>
</feature>
<dbReference type="PANTHER" id="PTHR12304">
    <property type="entry name" value="INOSINE-URIDINE PREFERRING NUCLEOSIDE HYDROLASE"/>
    <property type="match status" value="1"/>
</dbReference>
<dbReference type="InterPro" id="IPR023186">
    <property type="entry name" value="IUNH"/>
</dbReference>
<organism evidence="2 3">
    <name type="scientific">Cedecea davisae</name>
    <dbReference type="NCBI Taxonomy" id="158484"/>
    <lineage>
        <taxon>Bacteria</taxon>
        <taxon>Pseudomonadati</taxon>
        <taxon>Pseudomonadota</taxon>
        <taxon>Gammaproteobacteria</taxon>
        <taxon>Enterobacterales</taxon>
        <taxon>Enterobacteriaceae</taxon>
        <taxon>Cedecea</taxon>
    </lineage>
</organism>
<name>A0ABS6DG84_9ENTR</name>
<keyword evidence="2" id="KW-0378">Hydrolase</keyword>
<evidence type="ECO:0000313" key="2">
    <source>
        <dbReference type="EMBL" id="MBU4682128.1"/>
    </source>
</evidence>
<protein>
    <submittedName>
        <fullName evidence="2">Nucleoside hydrolase</fullName>
    </submittedName>
</protein>
<dbReference type="Proteomes" id="UP000686327">
    <property type="component" value="Unassembled WGS sequence"/>
</dbReference>
<evidence type="ECO:0000313" key="3">
    <source>
        <dbReference type="Proteomes" id="UP000686327"/>
    </source>
</evidence>
<gene>
    <name evidence="2" type="ORF">KC222_08900</name>
</gene>
<dbReference type="PANTHER" id="PTHR12304:SF46">
    <property type="entry name" value="INOSINE-ADENOSINE-GUANOSINE-NUCLEOSIDE HYDROLASE"/>
    <property type="match status" value="1"/>
</dbReference>
<dbReference type="GO" id="GO:0016787">
    <property type="term" value="F:hydrolase activity"/>
    <property type="evidence" value="ECO:0007669"/>
    <property type="project" value="UniProtKB-KW"/>
</dbReference>
<dbReference type="Pfam" id="PF01156">
    <property type="entry name" value="IU_nuc_hydro"/>
    <property type="match status" value="1"/>
</dbReference>
<proteinExistence type="predicted"/>
<accession>A0ABS6DG84</accession>
<keyword evidence="3" id="KW-1185">Reference proteome</keyword>
<evidence type="ECO:0000259" key="1">
    <source>
        <dbReference type="Pfam" id="PF01156"/>
    </source>
</evidence>
<dbReference type="InterPro" id="IPR001910">
    <property type="entry name" value="Inosine/uridine_hydrolase_dom"/>
</dbReference>
<comment type="caution">
    <text evidence="2">The sequence shown here is derived from an EMBL/GenBank/DDBJ whole genome shotgun (WGS) entry which is preliminary data.</text>
</comment>
<sequence>MRNMKRLIIDCDPGNGVAGANVDDGLALALALAAPEISLELITTVSGNTPSEVGYAVASDLVARLGMSVEVARGASRALIEPSAPWREHLDHKVDKVGLRHLWNGVSAPQINAATAPLAVHKMGELICNNPGEITLIAIGPLTNVALALQLYPQMAAAVKQIVIMGGVFNVEGYLKDTNFGVDPEAAHAVLTCGAKIILVPMDVTTQTMMTHQDLDKLATCDNRLSDFLVATIRPWMDFSMQTRNLPGCWIHDVLTVALLLESTLVNGVEDYVDVSLSGLSRGRTLRYGPENLRLTVNVEPPQGKPVTILQTVDNEALLALIDKNIRQLS</sequence>